<dbReference type="RefSeq" id="WP_258210802.1">
    <property type="nucleotide sequence ID" value="NZ_CP102734.1"/>
</dbReference>
<dbReference type="EMBL" id="CP102734">
    <property type="protein sequence ID" value="UVD81628.1"/>
    <property type="molecule type" value="Genomic_DNA"/>
</dbReference>
<gene>
    <name evidence="2" type="ORF">NV226_02795</name>
</gene>
<dbReference type="InterPro" id="IPR007074">
    <property type="entry name" value="LicD/FKTN/FKRP_NTP_transf"/>
</dbReference>
<proteinExistence type="predicted"/>
<reference evidence="2" key="1">
    <citation type="submission" date="2022-08" db="EMBL/GenBank/DDBJ databases">
        <title>Complete genome of Mycoplasma iguanae type strain 2327.</title>
        <authorList>
            <person name="Spergser J."/>
        </authorList>
    </citation>
    <scope>NUCLEOTIDE SEQUENCE</scope>
    <source>
        <strain evidence="2">2327</strain>
    </source>
</reference>
<sequence>MLEKQKNILILFEKLKKILDDNNLWYSADFGTLLGAIRHKGFIPWDDDMDLIISFETFQFLKENYKDNILVSDLENSPFWFAKWNIPGSDLFIDLFILVKTNHLKSKKLYSLKWKLIFAKLWVNGIFTKNKFSKNTLQFLANIFLFFIRKQSISELIHQIEDSNGENYIVLDFPLKKNWKTGLLPLEIIETKEIAFENTSIKVYKNAHEVLLKRFGPNYMTPIDNKIRHTSLFKVKRENRKEKWIQWNLK</sequence>
<evidence type="ECO:0000313" key="2">
    <source>
        <dbReference type="EMBL" id="UVD81628.1"/>
    </source>
</evidence>
<dbReference type="PANTHER" id="PTHR43404:SF2">
    <property type="entry name" value="LIPOPOLYSACCHARIDE CHOLINEPHOSPHOTRANSFERASE LICD"/>
    <property type="match status" value="1"/>
</dbReference>
<evidence type="ECO:0000259" key="1">
    <source>
        <dbReference type="Pfam" id="PF04991"/>
    </source>
</evidence>
<accession>A0ABY5R866</accession>
<keyword evidence="3" id="KW-1185">Reference proteome</keyword>
<feature type="domain" description="LicD/FKTN/FKRP nucleotidyltransferase" evidence="1">
    <location>
        <begin position="21"/>
        <end position="74"/>
    </location>
</feature>
<protein>
    <submittedName>
        <fullName evidence="2">LicD family protein</fullName>
    </submittedName>
</protein>
<dbReference type="PANTHER" id="PTHR43404">
    <property type="entry name" value="LIPOPOLYSACCHARIDE CHOLINEPHOSPHOTRANSFERASE LICD"/>
    <property type="match status" value="1"/>
</dbReference>
<dbReference type="Proteomes" id="UP001059252">
    <property type="component" value="Chromosome"/>
</dbReference>
<dbReference type="InterPro" id="IPR052942">
    <property type="entry name" value="LPS_cholinephosphotransferase"/>
</dbReference>
<dbReference type="Pfam" id="PF04991">
    <property type="entry name" value="LicD"/>
    <property type="match status" value="1"/>
</dbReference>
<evidence type="ECO:0000313" key="3">
    <source>
        <dbReference type="Proteomes" id="UP001059252"/>
    </source>
</evidence>
<organism evidence="2 3">
    <name type="scientific">Mycoplasma iguanae</name>
    <dbReference type="NCBI Taxonomy" id="292461"/>
    <lineage>
        <taxon>Bacteria</taxon>
        <taxon>Bacillati</taxon>
        <taxon>Mycoplasmatota</taxon>
        <taxon>Mollicutes</taxon>
        <taxon>Mycoplasmataceae</taxon>
        <taxon>Mycoplasma</taxon>
    </lineage>
</organism>
<name>A0ABY5R866_9MOLU</name>